<dbReference type="PANTHER" id="PTHR43591">
    <property type="entry name" value="METHYLTRANSFERASE"/>
    <property type="match status" value="1"/>
</dbReference>
<reference evidence="2 3" key="1">
    <citation type="submission" date="2020-01" db="EMBL/GenBank/DDBJ databases">
        <title>Whole-genome sequence of Heliobacterium undosum DSM 13378.</title>
        <authorList>
            <person name="Kyndt J.A."/>
            <person name="Meyer T.E."/>
        </authorList>
    </citation>
    <scope>NUCLEOTIDE SEQUENCE [LARGE SCALE GENOMIC DNA]</scope>
    <source>
        <strain evidence="2 3">DSM 13378</strain>
    </source>
</reference>
<dbReference type="GO" id="GO:0008757">
    <property type="term" value="F:S-adenosylmethionine-dependent methyltransferase activity"/>
    <property type="evidence" value="ECO:0007669"/>
    <property type="project" value="InterPro"/>
</dbReference>
<accession>A0A845L363</accession>
<keyword evidence="2" id="KW-0489">Methyltransferase</keyword>
<dbReference type="Proteomes" id="UP000463470">
    <property type="component" value="Unassembled WGS sequence"/>
</dbReference>
<comment type="caution">
    <text evidence="2">The sequence shown here is derived from an EMBL/GenBank/DDBJ whole genome shotgun (WGS) entry which is preliminary data.</text>
</comment>
<gene>
    <name evidence="2" type="ORF">GTO91_07020</name>
</gene>
<dbReference type="Gene3D" id="3.40.50.720">
    <property type="entry name" value="NAD(P)-binding Rossmann-like Domain"/>
    <property type="match status" value="1"/>
</dbReference>
<evidence type="ECO:0000313" key="2">
    <source>
        <dbReference type="EMBL" id="MZP29455.1"/>
    </source>
</evidence>
<dbReference type="InterPro" id="IPR029063">
    <property type="entry name" value="SAM-dependent_MTases_sf"/>
</dbReference>
<sequence>MSKDDLRRWSYHAHGAHYREYAIGEMREHAQSWLDFDTVGSWYDWRMYRHLDPLLQSDRQACWLTVGDGRYGLDAHYIVKRGGKAVASDISGDLLEQGRQMGLITDYVAQNAEKMTFADDSFDYVFCKESYHHFPRPMLALYEMLRVARKAVVLIEPLDPVIPEPLLSSRRIDREDRRFPKLSARARRIQQQERSQRNSFETMGNYVYTLSAREIEKVAIGMGLPAVAIKPFHNCYLRGIEYEKKSRSSKLLRRLRGKNLLRNIISRFGLLPYPMASMILFKEAPRDETLRELREKGYQVTPMPESPLLGIVKALPRLQGKRVVIFGAGSFGQQMLGILKLFQVDAQAFIDNDPTKRGVTVMGIPIEEPASLGRGDYVFIASTWGEAIREQLTGLGFTEEDVTLCRLWD</sequence>
<dbReference type="Gene3D" id="3.40.50.150">
    <property type="entry name" value="Vaccinia Virus protein VP39"/>
    <property type="match status" value="1"/>
</dbReference>
<dbReference type="RefSeq" id="WP_161256926.1">
    <property type="nucleotide sequence ID" value="NZ_WXEY01000005.1"/>
</dbReference>
<keyword evidence="2" id="KW-0808">Transferase</keyword>
<name>A0A845L363_9FIRM</name>
<organism evidence="2 3">
    <name type="scientific">Heliomicrobium undosum</name>
    <dbReference type="NCBI Taxonomy" id="121734"/>
    <lineage>
        <taxon>Bacteria</taxon>
        <taxon>Bacillati</taxon>
        <taxon>Bacillota</taxon>
        <taxon>Clostridia</taxon>
        <taxon>Eubacteriales</taxon>
        <taxon>Heliobacteriaceae</taxon>
        <taxon>Heliomicrobium</taxon>
    </lineage>
</organism>
<keyword evidence="3" id="KW-1185">Reference proteome</keyword>
<dbReference type="OrthoDB" id="9808140at2"/>
<evidence type="ECO:0000313" key="3">
    <source>
        <dbReference type="Proteomes" id="UP000463470"/>
    </source>
</evidence>
<proteinExistence type="predicted"/>
<feature type="domain" description="Methyltransferase type 11" evidence="1">
    <location>
        <begin position="65"/>
        <end position="151"/>
    </location>
</feature>
<dbReference type="InterPro" id="IPR013216">
    <property type="entry name" value="Methyltransf_11"/>
</dbReference>
<dbReference type="PANTHER" id="PTHR43591:SF110">
    <property type="entry name" value="RHODANESE DOMAIN-CONTAINING PROTEIN"/>
    <property type="match status" value="1"/>
</dbReference>
<dbReference type="SUPFAM" id="SSF53335">
    <property type="entry name" value="S-adenosyl-L-methionine-dependent methyltransferases"/>
    <property type="match status" value="2"/>
</dbReference>
<evidence type="ECO:0000259" key="1">
    <source>
        <dbReference type="Pfam" id="PF08241"/>
    </source>
</evidence>
<dbReference type="AlphaFoldDB" id="A0A845L363"/>
<dbReference type="GO" id="GO:0032259">
    <property type="term" value="P:methylation"/>
    <property type="evidence" value="ECO:0007669"/>
    <property type="project" value="UniProtKB-KW"/>
</dbReference>
<dbReference type="Pfam" id="PF08241">
    <property type="entry name" value="Methyltransf_11"/>
    <property type="match status" value="1"/>
</dbReference>
<protein>
    <submittedName>
        <fullName evidence="2">Methyltransferase domain-containing protein</fullName>
    </submittedName>
</protein>
<dbReference type="EMBL" id="WXEY01000005">
    <property type="protein sequence ID" value="MZP29455.1"/>
    <property type="molecule type" value="Genomic_DNA"/>
</dbReference>